<organism evidence="1">
    <name type="scientific">marine sediment metagenome</name>
    <dbReference type="NCBI Taxonomy" id="412755"/>
    <lineage>
        <taxon>unclassified sequences</taxon>
        <taxon>metagenomes</taxon>
        <taxon>ecological metagenomes</taxon>
    </lineage>
</organism>
<protein>
    <recommendedName>
        <fullName evidence="2">FAD/NAD(P)-binding domain-containing protein</fullName>
    </recommendedName>
</protein>
<evidence type="ECO:0000313" key="1">
    <source>
        <dbReference type="EMBL" id="GAG98107.1"/>
    </source>
</evidence>
<proteinExistence type="predicted"/>
<evidence type="ECO:0008006" key="2">
    <source>
        <dbReference type="Google" id="ProtNLM"/>
    </source>
</evidence>
<dbReference type="AlphaFoldDB" id="X1CYY3"/>
<reference evidence="1" key="1">
    <citation type="journal article" date="2014" name="Front. Microbiol.">
        <title>High frequency of phylogenetically diverse reductive dehalogenase-homologous genes in deep subseafloor sedimentary metagenomes.</title>
        <authorList>
            <person name="Kawai M."/>
            <person name="Futagami T."/>
            <person name="Toyoda A."/>
            <person name="Takaki Y."/>
            <person name="Nishi S."/>
            <person name="Hori S."/>
            <person name="Arai W."/>
            <person name="Tsubouchi T."/>
            <person name="Morono Y."/>
            <person name="Uchiyama I."/>
            <person name="Ito T."/>
            <person name="Fujiyama A."/>
            <person name="Inagaki F."/>
            <person name="Takami H."/>
        </authorList>
    </citation>
    <scope>NUCLEOTIDE SEQUENCE</scope>
    <source>
        <strain evidence="1">Expedition CK06-06</strain>
    </source>
</reference>
<name>X1CYY3_9ZZZZ</name>
<sequence length="46" mass="4787">MSVAKAALLEPQEEIEVPVFKKALVLGGGIAGIQAALDVLNNALKR</sequence>
<gene>
    <name evidence="1" type="ORF">S01H4_47305</name>
</gene>
<comment type="caution">
    <text evidence="1">The sequence shown here is derived from an EMBL/GenBank/DDBJ whole genome shotgun (WGS) entry which is preliminary data.</text>
</comment>
<dbReference type="EMBL" id="BART01026540">
    <property type="protein sequence ID" value="GAG98107.1"/>
    <property type="molecule type" value="Genomic_DNA"/>
</dbReference>
<accession>X1CYY3</accession>